<organism evidence="1 2">
    <name type="scientific">Sedimentitalea todarodis</name>
    <dbReference type="NCBI Taxonomy" id="1631240"/>
    <lineage>
        <taxon>Bacteria</taxon>
        <taxon>Pseudomonadati</taxon>
        <taxon>Pseudomonadota</taxon>
        <taxon>Alphaproteobacteria</taxon>
        <taxon>Rhodobacterales</taxon>
        <taxon>Paracoccaceae</taxon>
        <taxon>Sedimentitalea</taxon>
    </lineage>
</organism>
<dbReference type="InterPro" id="IPR021352">
    <property type="entry name" value="DUF2971"/>
</dbReference>
<accession>A0ABU3VL84</accession>
<keyword evidence="2" id="KW-1185">Reference proteome</keyword>
<dbReference type="EMBL" id="JASMWN010000035">
    <property type="protein sequence ID" value="MDU9006926.1"/>
    <property type="molecule type" value="Genomic_DNA"/>
</dbReference>
<dbReference type="Proteomes" id="UP001255416">
    <property type="component" value="Unassembled WGS sequence"/>
</dbReference>
<evidence type="ECO:0000313" key="2">
    <source>
        <dbReference type="Proteomes" id="UP001255416"/>
    </source>
</evidence>
<dbReference type="Pfam" id="PF11185">
    <property type="entry name" value="DUF2971"/>
    <property type="match status" value="1"/>
</dbReference>
<sequence length="218" mass="25531">MRLFQFIGPEYGIQAIKDQRLKISRIDQLNDPFEMFAGTQSDRRTRFAMDVIRKSVASRLGVLCFSRDWHNPVMWSHYADNHRGLCLGFDVDEAVAMPVDYVSRRVEFDQYLDPATSESEVRALASRFAATKYSHWRYEKEVRCWASLDPDGPDLQFHHFDKHIKLRQVCIGFQSSMTRRMVFDALGDEMASTVSVMSTRLAYRTFRVVTQQNKKLWK</sequence>
<gene>
    <name evidence="1" type="ORF">QO231_24140</name>
</gene>
<protein>
    <submittedName>
        <fullName evidence="1">DUF2971 domain-containing protein</fullName>
    </submittedName>
</protein>
<evidence type="ECO:0000313" key="1">
    <source>
        <dbReference type="EMBL" id="MDU9006926.1"/>
    </source>
</evidence>
<comment type="caution">
    <text evidence="1">The sequence shown here is derived from an EMBL/GenBank/DDBJ whole genome shotgun (WGS) entry which is preliminary data.</text>
</comment>
<dbReference type="RefSeq" id="WP_316782357.1">
    <property type="nucleotide sequence ID" value="NZ_JASMWN010000035.1"/>
</dbReference>
<name>A0ABU3VL84_9RHOB</name>
<proteinExistence type="predicted"/>
<reference evidence="2" key="1">
    <citation type="submission" date="2023-05" db="EMBL/GenBank/DDBJ databases">
        <title>Sedimentitalea sp. nov. JM2-8.</title>
        <authorList>
            <person name="Huang J."/>
        </authorList>
    </citation>
    <scope>NUCLEOTIDE SEQUENCE [LARGE SCALE GENOMIC DNA]</scope>
    <source>
        <strain evidence="2">KHS03</strain>
    </source>
</reference>